<dbReference type="PANTHER" id="PTHR47399:SF1">
    <property type="entry name" value="TRANSMEMBRANE PROTEIN 121B"/>
    <property type="match status" value="1"/>
</dbReference>
<dbReference type="PANTHER" id="PTHR47399">
    <property type="entry name" value="TRANSMEMBRANE PROTEIN 121B"/>
    <property type="match status" value="1"/>
</dbReference>
<reference evidence="2" key="1">
    <citation type="submission" date="2020-04" db="EMBL/GenBank/DDBJ databases">
        <authorList>
            <person name="Alioto T."/>
            <person name="Alioto T."/>
            <person name="Gomez Garrido J."/>
        </authorList>
    </citation>
    <scope>NUCLEOTIDE SEQUENCE</scope>
    <source>
        <strain evidence="2">A484AB</strain>
    </source>
</reference>
<protein>
    <submittedName>
        <fullName evidence="2">Uncharacterized protein</fullName>
    </submittedName>
</protein>
<keyword evidence="3" id="KW-1185">Reference proteome</keyword>
<dbReference type="Pfam" id="PF14997">
    <property type="entry name" value="CECR6_TMEM121"/>
    <property type="match status" value="1"/>
</dbReference>
<name>A0A6S7G4D1_PARCT</name>
<evidence type="ECO:0000313" key="2">
    <source>
        <dbReference type="EMBL" id="CAB3985303.1"/>
    </source>
</evidence>
<dbReference type="OrthoDB" id="5986524at2759"/>
<dbReference type="InterPro" id="IPR032776">
    <property type="entry name" value="CECR6/TMEM121"/>
</dbReference>
<accession>A0A6S7G4D1</accession>
<dbReference type="InterPro" id="IPR026624">
    <property type="entry name" value="CECR6"/>
</dbReference>
<proteinExistence type="inferred from homology"/>
<sequence length="274" mass="31541">MVEVAERTVGRPPYLVRLVGWIMLLILYYVQVYLFVFVLAKYLNGLYVFWFIWFVPALLYVLYAFYDKKVKKMIYADNDVAIWEVWFTCGLYIVPYVITVAMIFGKVAHKLTKDNVLEINTLIYTMCITPWLLILLLQLAICPSYQKPVLSLSIFAALNIFDGIEMLKIILMQNEGNYDIDGELEICIVFFACLCFLVSPLGLIRNKFVGNGEVKQRKGMSMLLIPLEIIGINFSFLVLRLALWHKSEAPLFIAKNTLAIVTGGIEFFHLKAEM</sequence>
<organism evidence="2 3">
    <name type="scientific">Paramuricea clavata</name>
    <name type="common">Red gorgonian</name>
    <name type="synonym">Violescent sea-whip</name>
    <dbReference type="NCBI Taxonomy" id="317549"/>
    <lineage>
        <taxon>Eukaryota</taxon>
        <taxon>Metazoa</taxon>
        <taxon>Cnidaria</taxon>
        <taxon>Anthozoa</taxon>
        <taxon>Octocorallia</taxon>
        <taxon>Malacalcyonacea</taxon>
        <taxon>Plexauridae</taxon>
        <taxon>Paramuricea</taxon>
    </lineage>
</organism>
<dbReference type="EMBL" id="CACRXK020000854">
    <property type="protein sequence ID" value="CAB3985303.1"/>
    <property type="molecule type" value="Genomic_DNA"/>
</dbReference>
<evidence type="ECO:0000256" key="1">
    <source>
        <dbReference type="ARBA" id="ARBA00007711"/>
    </source>
</evidence>
<dbReference type="AlphaFoldDB" id="A0A6S7G4D1"/>
<evidence type="ECO:0000313" key="3">
    <source>
        <dbReference type="Proteomes" id="UP001152795"/>
    </source>
</evidence>
<gene>
    <name evidence="2" type="ORF">PACLA_8A074671</name>
</gene>
<dbReference type="Proteomes" id="UP001152795">
    <property type="component" value="Unassembled WGS sequence"/>
</dbReference>
<comment type="caution">
    <text evidence="2">The sequence shown here is derived from an EMBL/GenBank/DDBJ whole genome shotgun (WGS) entry which is preliminary data.</text>
</comment>
<comment type="similarity">
    <text evidence="1">Belongs to the TMEM121 family.</text>
</comment>